<organism evidence="2 3">
    <name type="scientific">Colletotrichum destructivum</name>
    <dbReference type="NCBI Taxonomy" id="34406"/>
    <lineage>
        <taxon>Eukaryota</taxon>
        <taxon>Fungi</taxon>
        <taxon>Dikarya</taxon>
        <taxon>Ascomycota</taxon>
        <taxon>Pezizomycotina</taxon>
        <taxon>Sordariomycetes</taxon>
        <taxon>Hypocreomycetidae</taxon>
        <taxon>Glomerellales</taxon>
        <taxon>Glomerellaceae</taxon>
        <taxon>Colletotrichum</taxon>
        <taxon>Colletotrichum destructivum species complex</taxon>
    </lineage>
</organism>
<evidence type="ECO:0000313" key="3">
    <source>
        <dbReference type="Proteomes" id="UP001322277"/>
    </source>
</evidence>
<keyword evidence="3" id="KW-1185">Reference proteome</keyword>
<feature type="compositionally biased region" description="Low complexity" evidence="1">
    <location>
        <begin position="133"/>
        <end position="154"/>
    </location>
</feature>
<gene>
    <name evidence="2" type="ORF">CDEST_05735</name>
</gene>
<protein>
    <submittedName>
        <fullName evidence="2">Uncharacterized protein</fullName>
    </submittedName>
</protein>
<evidence type="ECO:0000313" key="2">
    <source>
        <dbReference type="EMBL" id="WQF80721.1"/>
    </source>
</evidence>
<proteinExistence type="predicted"/>
<dbReference type="GeneID" id="87942238"/>
<dbReference type="EMBL" id="CP137307">
    <property type="protein sequence ID" value="WQF80721.1"/>
    <property type="molecule type" value="Genomic_DNA"/>
</dbReference>
<feature type="region of interest" description="Disordered" evidence="1">
    <location>
        <begin position="67"/>
        <end position="97"/>
    </location>
</feature>
<dbReference type="Proteomes" id="UP001322277">
    <property type="component" value="Chromosome 3"/>
</dbReference>
<dbReference type="RefSeq" id="XP_062777945.1">
    <property type="nucleotide sequence ID" value="XM_062921894.1"/>
</dbReference>
<feature type="region of interest" description="Disordered" evidence="1">
    <location>
        <begin position="130"/>
        <end position="167"/>
    </location>
</feature>
<accession>A0AAX4IBI6</accession>
<feature type="compositionally biased region" description="Polar residues" evidence="1">
    <location>
        <begin position="81"/>
        <end position="97"/>
    </location>
</feature>
<feature type="compositionally biased region" description="Polar residues" evidence="1">
    <location>
        <begin position="155"/>
        <end position="167"/>
    </location>
</feature>
<reference evidence="3" key="1">
    <citation type="journal article" date="2023" name="bioRxiv">
        <title>Complete genome of the Medicago anthracnose fungus, Colletotrichum destructivum, reveals a mini-chromosome-like region within a core chromosome.</title>
        <authorList>
            <person name="Lapalu N."/>
            <person name="Simon A."/>
            <person name="Lu A."/>
            <person name="Plaumann P.-L."/>
            <person name="Amselem J."/>
            <person name="Pigne S."/>
            <person name="Auger A."/>
            <person name="Koch C."/>
            <person name="Dallery J.-F."/>
            <person name="O'Connell R.J."/>
        </authorList>
    </citation>
    <scope>NUCLEOTIDE SEQUENCE [LARGE SCALE GENOMIC DNA]</scope>
    <source>
        <strain evidence="3">CBS 520.97</strain>
    </source>
</reference>
<name>A0AAX4IBI6_9PEZI</name>
<sequence>MCIAININSTSLTAFAGPTTTAELSASDPTGPLSATLACDLAGPTECYSASLIGSTESQTMSCPRYAGLGPTHNRKHGQSDRATSTTPPHTESSLPVLSDSTTMVVGHWPAVFQLTGPYDMGAWSTERRWLGPESPSRPWSPSPSVSVVFPPNSTERPNPTGGNRLTPTEYTTLHCLLCKLPLP</sequence>
<evidence type="ECO:0000256" key="1">
    <source>
        <dbReference type="SAM" id="MobiDB-lite"/>
    </source>
</evidence>
<dbReference type="KEGG" id="cdet:87942238"/>
<dbReference type="AlphaFoldDB" id="A0AAX4IBI6"/>